<dbReference type="SMART" id="SM00547">
    <property type="entry name" value="ZnF_RBZ"/>
    <property type="match status" value="3"/>
</dbReference>
<dbReference type="Gene3D" id="1.25.40.560">
    <property type="match status" value="1"/>
</dbReference>
<dbReference type="InterPro" id="IPR036443">
    <property type="entry name" value="Znf_RanBP2_sf"/>
</dbReference>
<dbReference type="Pfam" id="PF18418">
    <property type="entry name" value="AnkUBD"/>
    <property type="match status" value="1"/>
</dbReference>
<dbReference type="Pfam" id="PF00641">
    <property type="entry name" value="Zn_ribbon_RanBP"/>
    <property type="match status" value="3"/>
</dbReference>
<dbReference type="GO" id="GO:0007010">
    <property type="term" value="P:cytoskeleton organization"/>
    <property type="evidence" value="ECO:0007669"/>
    <property type="project" value="TreeGrafter"/>
</dbReference>
<dbReference type="Pfam" id="PF02338">
    <property type="entry name" value="OTU"/>
    <property type="match status" value="1"/>
</dbReference>
<dbReference type="CDD" id="cd22767">
    <property type="entry name" value="OTU_ZRANB1"/>
    <property type="match status" value="1"/>
</dbReference>
<keyword evidence="4" id="KW-0645">Protease</keyword>
<feature type="domain" description="RanBP2-type" evidence="15">
    <location>
        <begin position="29"/>
        <end position="58"/>
    </location>
</feature>
<dbReference type="InterPro" id="IPR001876">
    <property type="entry name" value="Znf_RanBP2"/>
</dbReference>
<keyword evidence="10 17" id="KW-0378">Hydrolase</keyword>
<feature type="region of interest" description="Disordered" evidence="14">
    <location>
        <begin position="748"/>
        <end position="769"/>
    </location>
</feature>
<comment type="catalytic activity">
    <reaction evidence="1">
        <text>Thiol-dependent hydrolysis of ester, thioester, amide, peptide and isopeptide bonds formed by the C-terminal Gly of ubiquitin (a 76-residue protein attached to proteins as an intracellular targeting signal).</text>
        <dbReference type="EC" id="3.4.19.12"/>
    </reaction>
</comment>
<evidence type="ECO:0000256" key="4">
    <source>
        <dbReference type="ARBA" id="ARBA00022670"/>
    </source>
</evidence>
<dbReference type="SUPFAM" id="SSF90209">
    <property type="entry name" value="Ran binding protein zinc finger-like"/>
    <property type="match status" value="1"/>
</dbReference>
<evidence type="ECO:0000256" key="14">
    <source>
        <dbReference type="SAM" id="MobiDB-lite"/>
    </source>
</evidence>
<gene>
    <name evidence="17" type="ORF">SPHA_23658</name>
</gene>
<feature type="region of interest" description="Disordered" evidence="14">
    <location>
        <begin position="166"/>
        <end position="190"/>
    </location>
</feature>
<evidence type="ECO:0000256" key="13">
    <source>
        <dbReference type="PROSITE-ProRule" id="PRU00322"/>
    </source>
</evidence>
<dbReference type="AlphaFoldDB" id="A0A812BVP8"/>
<sequence length="769" mass="86687">MFASFIFCIPFPDHFSSSVNCDHMRKMNETKKWACDYCTYENFPAAKKCTLCRASRTPQIITDDTFNSEQDIYKMASMMSSSTNSSTPTIINTSPTQNDVEGSSSRKSPTFVAPWTDKWACHLCTYLNWPRAVKCTQCLSPRKQSPTSASVCNPSVPQVQGQPLCINTDDQGGNNVAKRNSPNSPETAKDFYNDKNRAVSSVFTRSLGKWTCKACTFDNWPKSLKCVICGANKPILEGSTSCHNTPIVSSSLEISDSLKSSTNTTTSHSSIYIHKNEPLDPQQQVGATAALPFTPNEQDNRTEERRLRLLRKRLRDKDWSWLNACIGVVEGDSDAVETYLASGGNPARQMTQDEVTLLKRPSAFEVGYTLVHLAIRFQREDLLAVLLTATDMASKVVKRLPSHSSPDLATDIRREISTYLRQRKGDFPCYFFTEYATFALPNDIDDLPRHIHSKLFDELLDKNVQSELEVEESIINWSLELTDRLSSRLYALWNRTAGDCLLDSVLQATWGVFDVDNSLRRALAESLSDGAMMFYPRWKEYESMQAQSLHFTLDESQWQHDWAVLLSLASQPGASLEQMHIFALAHILRRPIIVYGVKYVKSFRGETIGYARFQGVYLPLLWERSFCWKTPITLGYTRGHFSALVPMEPDTDVMIGAGANIDSNEDDQIIYLPLIDSEGKLLPVHFLSRSEIGREESIIREWLDCCVTKGGVLVALQKLGKRPLLVKQMVDEWLDHYRQLSQHMVATSHQASISSSAPTFSSDGESDEE</sequence>
<evidence type="ECO:0000256" key="11">
    <source>
        <dbReference type="ARBA" id="ARBA00022807"/>
    </source>
</evidence>
<dbReference type="InterPro" id="IPR003323">
    <property type="entry name" value="OTU_dom"/>
</dbReference>
<dbReference type="EMBL" id="CAHIKZ030000876">
    <property type="protein sequence ID" value="CAE1243179.1"/>
    <property type="molecule type" value="Genomic_DNA"/>
</dbReference>
<evidence type="ECO:0000256" key="7">
    <source>
        <dbReference type="ARBA" id="ARBA00022737"/>
    </source>
</evidence>
<feature type="domain" description="RanBP2-type" evidence="15">
    <location>
        <begin position="206"/>
        <end position="235"/>
    </location>
</feature>
<evidence type="ECO:0000256" key="2">
    <source>
        <dbReference type="ARBA" id="ARBA00005865"/>
    </source>
</evidence>
<dbReference type="InterPro" id="IPR049768">
    <property type="entry name" value="ZRANB1_OTU"/>
</dbReference>
<dbReference type="PROSITE" id="PS01358">
    <property type="entry name" value="ZF_RANBP2_1"/>
    <property type="match status" value="3"/>
</dbReference>
<dbReference type="EC" id="3.4.19.12" evidence="3"/>
<feature type="compositionally biased region" description="Low complexity" evidence="14">
    <location>
        <begin position="752"/>
        <end position="762"/>
    </location>
</feature>
<dbReference type="GO" id="GO:0070530">
    <property type="term" value="F:K63-linked polyubiquitin modification-dependent protein binding"/>
    <property type="evidence" value="ECO:0007669"/>
    <property type="project" value="TreeGrafter"/>
</dbReference>
<proteinExistence type="inferred from homology"/>
<dbReference type="PANTHER" id="PTHR13367:SF28">
    <property type="entry name" value="UBIQUITIN THIOESTERASE ZRANB1"/>
    <property type="match status" value="1"/>
</dbReference>
<dbReference type="Gene3D" id="4.10.1060.10">
    <property type="entry name" value="Zinc finger, RanBP2-type"/>
    <property type="match status" value="3"/>
</dbReference>
<keyword evidence="18" id="KW-1185">Reference proteome</keyword>
<dbReference type="GO" id="GO:0030177">
    <property type="term" value="P:positive regulation of Wnt signaling pathway"/>
    <property type="evidence" value="ECO:0007669"/>
    <property type="project" value="TreeGrafter"/>
</dbReference>
<keyword evidence="8 13" id="KW-0863">Zinc-finger</keyword>
<evidence type="ECO:0000256" key="6">
    <source>
        <dbReference type="ARBA" id="ARBA00022723"/>
    </source>
</evidence>
<evidence type="ECO:0000313" key="18">
    <source>
        <dbReference type="Proteomes" id="UP000597762"/>
    </source>
</evidence>
<dbReference type="GO" id="GO:0004843">
    <property type="term" value="F:cysteine-type deubiquitinase activity"/>
    <property type="evidence" value="ECO:0007669"/>
    <property type="project" value="UniProtKB-EC"/>
</dbReference>
<dbReference type="Proteomes" id="UP000597762">
    <property type="component" value="Unassembled WGS sequence"/>
</dbReference>
<dbReference type="GO" id="GO:0035523">
    <property type="term" value="P:protein K29-linked deubiquitination"/>
    <property type="evidence" value="ECO:0007669"/>
    <property type="project" value="TreeGrafter"/>
</dbReference>
<dbReference type="GO" id="GO:0005737">
    <property type="term" value="C:cytoplasm"/>
    <property type="evidence" value="ECO:0007669"/>
    <property type="project" value="TreeGrafter"/>
</dbReference>
<feature type="compositionally biased region" description="Polar residues" evidence="14">
    <location>
        <begin position="168"/>
        <end position="186"/>
    </location>
</feature>
<keyword evidence="5" id="KW-0879">Wnt signaling pathway</keyword>
<evidence type="ECO:0000313" key="17">
    <source>
        <dbReference type="EMBL" id="CAE1243179.1"/>
    </source>
</evidence>
<feature type="domain" description="RanBP2-type" evidence="15">
    <location>
        <begin position="115"/>
        <end position="144"/>
    </location>
</feature>
<dbReference type="InterPro" id="IPR051346">
    <property type="entry name" value="OTU_Deubiquitinase"/>
</dbReference>
<keyword evidence="11" id="KW-0788">Thiol protease</keyword>
<evidence type="ECO:0000256" key="3">
    <source>
        <dbReference type="ARBA" id="ARBA00012759"/>
    </source>
</evidence>
<evidence type="ECO:0000256" key="8">
    <source>
        <dbReference type="ARBA" id="ARBA00022771"/>
    </source>
</evidence>
<evidence type="ECO:0000259" key="16">
    <source>
        <dbReference type="PROSITE" id="PS50802"/>
    </source>
</evidence>
<dbReference type="GO" id="GO:0016055">
    <property type="term" value="P:Wnt signaling pathway"/>
    <property type="evidence" value="ECO:0007669"/>
    <property type="project" value="UniProtKB-KW"/>
</dbReference>
<organism evidence="17 18">
    <name type="scientific">Acanthosepion pharaonis</name>
    <name type="common">Pharaoh cuttlefish</name>
    <name type="synonym">Sepia pharaonis</name>
    <dbReference type="NCBI Taxonomy" id="158019"/>
    <lineage>
        <taxon>Eukaryota</taxon>
        <taxon>Metazoa</taxon>
        <taxon>Spiralia</taxon>
        <taxon>Lophotrochozoa</taxon>
        <taxon>Mollusca</taxon>
        <taxon>Cephalopoda</taxon>
        <taxon>Coleoidea</taxon>
        <taxon>Decapodiformes</taxon>
        <taxon>Sepiida</taxon>
        <taxon>Sepiina</taxon>
        <taxon>Sepiidae</taxon>
        <taxon>Acanthosepion</taxon>
    </lineage>
</organism>
<dbReference type="PROSITE" id="PS50802">
    <property type="entry name" value="OTU"/>
    <property type="match status" value="1"/>
</dbReference>
<feature type="domain" description="OTU" evidence="16">
    <location>
        <begin position="489"/>
        <end position="647"/>
    </location>
</feature>
<evidence type="ECO:0000256" key="5">
    <source>
        <dbReference type="ARBA" id="ARBA00022687"/>
    </source>
</evidence>
<keyword evidence="6" id="KW-0479">Metal-binding</keyword>
<evidence type="ECO:0000259" key="15">
    <source>
        <dbReference type="PROSITE" id="PS50199"/>
    </source>
</evidence>
<dbReference type="InterPro" id="IPR041294">
    <property type="entry name" value="AnkUBD"/>
</dbReference>
<comment type="similarity">
    <text evidence="2">Belongs to the peptidase C64 family.</text>
</comment>
<accession>A0A812BVP8</accession>
<dbReference type="GO" id="GO:0005634">
    <property type="term" value="C:nucleus"/>
    <property type="evidence" value="ECO:0007669"/>
    <property type="project" value="TreeGrafter"/>
</dbReference>
<dbReference type="GO" id="GO:0008270">
    <property type="term" value="F:zinc ion binding"/>
    <property type="evidence" value="ECO:0007669"/>
    <property type="project" value="UniProtKB-KW"/>
</dbReference>
<dbReference type="PROSITE" id="PS50199">
    <property type="entry name" value="ZF_RANBP2_2"/>
    <property type="match status" value="3"/>
</dbReference>
<keyword evidence="9" id="KW-0833">Ubl conjugation pathway</keyword>
<evidence type="ECO:0000256" key="10">
    <source>
        <dbReference type="ARBA" id="ARBA00022801"/>
    </source>
</evidence>
<evidence type="ECO:0000256" key="1">
    <source>
        <dbReference type="ARBA" id="ARBA00000707"/>
    </source>
</evidence>
<comment type="caution">
    <text evidence="17">The sequence shown here is derived from an EMBL/GenBank/DDBJ whole genome shotgun (WGS) entry which is preliminary data.</text>
</comment>
<dbReference type="GO" id="GO:1990168">
    <property type="term" value="P:protein K33-linked deubiquitination"/>
    <property type="evidence" value="ECO:0007669"/>
    <property type="project" value="TreeGrafter"/>
</dbReference>
<protein>
    <recommendedName>
        <fullName evidence="3">ubiquitinyl hydrolase 1</fullName>
        <ecNumber evidence="3">3.4.19.12</ecNumber>
    </recommendedName>
</protein>
<keyword evidence="7" id="KW-0677">Repeat</keyword>
<dbReference type="GO" id="GO:0016477">
    <property type="term" value="P:cell migration"/>
    <property type="evidence" value="ECO:0007669"/>
    <property type="project" value="TreeGrafter"/>
</dbReference>
<dbReference type="OrthoDB" id="6275030at2759"/>
<reference evidence="17" key="1">
    <citation type="submission" date="2021-01" db="EMBL/GenBank/DDBJ databases">
        <authorList>
            <person name="Li R."/>
            <person name="Bekaert M."/>
        </authorList>
    </citation>
    <scope>NUCLEOTIDE SEQUENCE</scope>
    <source>
        <strain evidence="17">Farmed</strain>
    </source>
</reference>
<dbReference type="GO" id="GO:0071947">
    <property type="term" value="P:protein deubiquitination involved in ubiquitin-dependent protein catabolic process"/>
    <property type="evidence" value="ECO:0007669"/>
    <property type="project" value="TreeGrafter"/>
</dbReference>
<name>A0A812BVP8_ACAPH</name>
<keyword evidence="12" id="KW-0862">Zinc</keyword>
<dbReference type="PANTHER" id="PTHR13367">
    <property type="entry name" value="UBIQUITIN THIOESTERASE"/>
    <property type="match status" value="1"/>
</dbReference>
<evidence type="ECO:0000256" key="9">
    <source>
        <dbReference type="ARBA" id="ARBA00022786"/>
    </source>
</evidence>
<evidence type="ECO:0000256" key="12">
    <source>
        <dbReference type="ARBA" id="ARBA00022833"/>
    </source>
</evidence>